<dbReference type="Pfam" id="PF07433">
    <property type="entry name" value="DUF1513"/>
    <property type="match status" value="1"/>
</dbReference>
<organism evidence="1 2">
    <name type="scientific">Pukyongiella litopenaei</name>
    <dbReference type="NCBI Taxonomy" id="2605946"/>
    <lineage>
        <taxon>Bacteria</taxon>
        <taxon>Pseudomonadati</taxon>
        <taxon>Pseudomonadota</taxon>
        <taxon>Alphaproteobacteria</taxon>
        <taxon>Rhodobacterales</taxon>
        <taxon>Paracoccaceae</taxon>
        <taxon>Pukyongiella</taxon>
    </lineage>
</organism>
<name>A0A2S0MUC8_9RHOB</name>
<evidence type="ECO:0000313" key="2">
    <source>
        <dbReference type="Proteomes" id="UP000237655"/>
    </source>
</evidence>
<dbReference type="RefSeq" id="WP_106473803.1">
    <property type="nucleotide sequence ID" value="NZ_CP027665.1"/>
</dbReference>
<dbReference type="InterPro" id="IPR015943">
    <property type="entry name" value="WD40/YVTN_repeat-like_dom_sf"/>
</dbReference>
<proteinExistence type="predicted"/>
<accession>A0A2S0MUC8</accession>
<reference evidence="2" key="1">
    <citation type="submission" date="2018-03" db="EMBL/GenBank/DDBJ databases">
        <title>Genomic analysis of the strain SH-1 isolated from shrimp intestine.</title>
        <authorList>
            <person name="Kim Y.-S."/>
            <person name="Kim S.-E."/>
            <person name="Kim K.-H."/>
        </authorList>
    </citation>
    <scope>NUCLEOTIDE SEQUENCE [LARGE SCALE GENOMIC DNA]</scope>
    <source>
        <strain evidence="2">SH-1</strain>
    </source>
</reference>
<dbReference type="PROSITE" id="PS51318">
    <property type="entry name" value="TAT"/>
    <property type="match status" value="1"/>
</dbReference>
<dbReference type="Proteomes" id="UP000237655">
    <property type="component" value="Chromosome"/>
</dbReference>
<gene>
    <name evidence="1" type="ORF">C6Y53_18565</name>
</gene>
<evidence type="ECO:0000313" key="1">
    <source>
        <dbReference type="EMBL" id="AVO39499.1"/>
    </source>
</evidence>
<dbReference type="InterPro" id="IPR008311">
    <property type="entry name" value="UCP028101"/>
</dbReference>
<dbReference type="PIRSF" id="PIRSF028101">
    <property type="entry name" value="UCP028101"/>
    <property type="match status" value="1"/>
</dbReference>
<protein>
    <submittedName>
        <fullName evidence="1">DUF1513 domain-containing protein</fullName>
    </submittedName>
</protein>
<keyword evidence="2" id="KW-1185">Reference proteome</keyword>
<dbReference type="Gene3D" id="2.130.10.10">
    <property type="entry name" value="YVTN repeat-like/Quinoprotein amine dehydrogenase"/>
    <property type="match status" value="1"/>
</dbReference>
<sequence length="358" mass="38161">MTHRRGFLAGLLAAGLVPRSGWAEAGSPAYLSAARSAGGDYVLVGLSETLDEVFRLPMPSRGHAAAAHPARPQAVAFARRPGMFALVIDCRTGQVAHQLTAPGGRHFYGHGVFSPDGTRLFTTENDHENARGVVGVWDVAAGYARMAEFGSGGVGPHDIALLPDGETLVLANGGIETHPDSGRAKLNIPTMAPNLSYLDFNGNLLDLAEPDRPLRRNSIRHLSVRRDGQVAFAMQWQDDTHDGVPLGGLHRRGGALSLFRAETGLWRDMQGYAGSIAFSRAGDRVALTSPRGNLFATFDARSLNLLEILRRSDVCGVAEARSGFATTGGDGSVALTGQPVRQVPGLAFDNHLVRVREF</sequence>
<dbReference type="EMBL" id="CP027665">
    <property type="protein sequence ID" value="AVO39499.1"/>
    <property type="molecule type" value="Genomic_DNA"/>
</dbReference>
<dbReference type="KEGG" id="thas:C6Y53_18565"/>
<dbReference type="InterPro" id="IPR006311">
    <property type="entry name" value="TAT_signal"/>
</dbReference>
<dbReference type="InterPro" id="IPR011044">
    <property type="entry name" value="Quino_amine_DH_bsu"/>
</dbReference>
<dbReference type="SUPFAM" id="SSF50969">
    <property type="entry name" value="YVTN repeat-like/Quinoprotein amine dehydrogenase"/>
    <property type="match status" value="1"/>
</dbReference>
<dbReference type="AlphaFoldDB" id="A0A2S0MUC8"/>